<comment type="caution">
    <text evidence="2">The sequence shown here is derived from an EMBL/GenBank/DDBJ whole genome shotgun (WGS) entry which is preliminary data.</text>
</comment>
<gene>
    <name evidence="2" type="ORF">P4447_14715</name>
</gene>
<name>A0ABU6NBT1_9BACI</name>
<evidence type="ECO:0000313" key="3">
    <source>
        <dbReference type="Proteomes" id="UP001330749"/>
    </source>
</evidence>
<dbReference type="RefSeq" id="WP_327968738.1">
    <property type="nucleotide sequence ID" value="NZ_JARMQG010000205.1"/>
</dbReference>
<keyword evidence="1" id="KW-0812">Transmembrane</keyword>
<reference evidence="2 3" key="1">
    <citation type="submission" date="2023-03" db="EMBL/GenBank/DDBJ databases">
        <title>Bacillus Genome Sequencing.</title>
        <authorList>
            <person name="Dunlap C."/>
        </authorList>
    </citation>
    <scope>NUCLEOTIDE SEQUENCE [LARGE SCALE GENOMIC DNA]</scope>
    <source>
        <strain evidence="2 3">B-14544</strain>
    </source>
</reference>
<organism evidence="2 3">
    <name type="scientific">Bacillus xiapuensis</name>
    <dbReference type="NCBI Taxonomy" id="2014075"/>
    <lineage>
        <taxon>Bacteria</taxon>
        <taxon>Bacillati</taxon>
        <taxon>Bacillota</taxon>
        <taxon>Bacilli</taxon>
        <taxon>Bacillales</taxon>
        <taxon>Bacillaceae</taxon>
        <taxon>Bacillus</taxon>
    </lineage>
</organism>
<dbReference type="Proteomes" id="UP001330749">
    <property type="component" value="Unassembled WGS sequence"/>
</dbReference>
<dbReference type="EMBL" id="JARMQG010000205">
    <property type="protein sequence ID" value="MED3563676.1"/>
    <property type="molecule type" value="Genomic_DNA"/>
</dbReference>
<keyword evidence="1" id="KW-0472">Membrane</keyword>
<sequence length="128" mass="14879">MLWNWKVNVILGGMAFLLTYVCSFTNNTWQTSLFRSGIGFLLFFIFGYVFRSVLYQITAIKSPNQMMDSKNTEQDGRVEEFNRMEEQQAEEPSFQEIPLTSLHKGMETKDTEKIARTIQSWTANDKEG</sequence>
<feature type="transmembrane region" description="Helical" evidence="1">
    <location>
        <begin position="38"/>
        <end position="57"/>
    </location>
</feature>
<evidence type="ECO:0000313" key="2">
    <source>
        <dbReference type="EMBL" id="MED3563676.1"/>
    </source>
</evidence>
<feature type="transmembrane region" description="Helical" evidence="1">
    <location>
        <begin position="7"/>
        <end position="26"/>
    </location>
</feature>
<proteinExistence type="predicted"/>
<protein>
    <submittedName>
        <fullName evidence="2">Uncharacterized protein</fullName>
    </submittedName>
</protein>
<keyword evidence="3" id="KW-1185">Reference proteome</keyword>
<accession>A0ABU6NBT1</accession>
<keyword evidence="1" id="KW-1133">Transmembrane helix</keyword>
<evidence type="ECO:0000256" key="1">
    <source>
        <dbReference type="SAM" id="Phobius"/>
    </source>
</evidence>